<accession>A0AAV7UFB7</accession>
<protein>
    <submittedName>
        <fullName evidence="2">Uncharacterized protein</fullName>
    </submittedName>
</protein>
<organism evidence="2 3">
    <name type="scientific">Pleurodeles waltl</name>
    <name type="common">Iberian ribbed newt</name>
    <dbReference type="NCBI Taxonomy" id="8319"/>
    <lineage>
        <taxon>Eukaryota</taxon>
        <taxon>Metazoa</taxon>
        <taxon>Chordata</taxon>
        <taxon>Craniata</taxon>
        <taxon>Vertebrata</taxon>
        <taxon>Euteleostomi</taxon>
        <taxon>Amphibia</taxon>
        <taxon>Batrachia</taxon>
        <taxon>Caudata</taxon>
        <taxon>Salamandroidea</taxon>
        <taxon>Salamandridae</taxon>
        <taxon>Pleurodelinae</taxon>
        <taxon>Pleurodeles</taxon>
    </lineage>
</organism>
<keyword evidence="3" id="KW-1185">Reference proteome</keyword>
<evidence type="ECO:0000313" key="2">
    <source>
        <dbReference type="EMBL" id="KAJ1187016.1"/>
    </source>
</evidence>
<gene>
    <name evidence="2" type="ORF">NDU88_003795</name>
</gene>
<feature type="region of interest" description="Disordered" evidence="1">
    <location>
        <begin position="34"/>
        <end position="60"/>
    </location>
</feature>
<proteinExistence type="predicted"/>
<dbReference type="AlphaFoldDB" id="A0AAV7UFB7"/>
<sequence>MPPGQIQLSGARERLAALRHPKLEPCAIGVENAFGSSSAGTVGAGHYGTTKTGKAAGAPGRESSLFLAEPASRGLLRGTQTPGHFDRGWVAAVRPEPPGAELGE</sequence>
<dbReference type="EMBL" id="JANPWB010000005">
    <property type="protein sequence ID" value="KAJ1187016.1"/>
    <property type="molecule type" value="Genomic_DNA"/>
</dbReference>
<comment type="caution">
    <text evidence="2">The sequence shown here is derived from an EMBL/GenBank/DDBJ whole genome shotgun (WGS) entry which is preliminary data.</text>
</comment>
<name>A0AAV7UFB7_PLEWA</name>
<dbReference type="Proteomes" id="UP001066276">
    <property type="component" value="Chromosome 3_1"/>
</dbReference>
<evidence type="ECO:0000313" key="3">
    <source>
        <dbReference type="Proteomes" id="UP001066276"/>
    </source>
</evidence>
<evidence type="ECO:0000256" key="1">
    <source>
        <dbReference type="SAM" id="MobiDB-lite"/>
    </source>
</evidence>
<reference evidence="2" key="1">
    <citation type="journal article" date="2022" name="bioRxiv">
        <title>Sequencing and chromosome-scale assembly of the giantPleurodeles waltlgenome.</title>
        <authorList>
            <person name="Brown T."/>
            <person name="Elewa A."/>
            <person name="Iarovenko S."/>
            <person name="Subramanian E."/>
            <person name="Araus A.J."/>
            <person name="Petzold A."/>
            <person name="Susuki M."/>
            <person name="Suzuki K.-i.T."/>
            <person name="Hayashi T."/>
            <person name="Toyoda A."/>
            <person name="Oliveira C."/>
            <person name="Osipova E."/>
            <person name="Leigh N.D."/>
            <person name="Simon A."/>
            <person name="Yun M.H."/>
        </authorList>
    </citation>
    <scope>NUCLEOTIDE SEQUENCE</scope>
    <source>
        <strain evidence="2">20211129_DDA</strain>
        <tissue evidence="2">Liver</tissue>
    </source>
</reference>